<keyword evidence="2" id="KW-1185">Reference proteome</keyword>
<dbReference type="AlphaFoldDB" id="D6E8V8"/>
<name>D6E8V8_9ACTN</name>
<gene>
    <name evidence="1" type="ORF">GPA_16440</name>
</gene>
<dbReference type="Proteomes" id="UP000008805">
    <property type="component" value="Chromosome"/>
</dbReference>
<evidence type="ECO:0000313" key="2">
    <source>
        <dbReference type="Proteomes" id="UP000008805"/>
    </source>
</evidence>
<evidence type="ECO:0000313" key="1">
    <source>
        <dbReference type="EMBL" id="CBL04155.1"/>
    </source>
</evidence>
<reference evidence="1 2" key="2">
    <citation type="submission" date="2010-03" db="EMBL/GenBank/DDBJ databases">
        <authorList>
            <person name="Pajon A."/>
        </authorList>
    </citation>
    <scope>NUCLEOTIDE SEQUENCE [LARGE SCALE GENOMIC DNA]</scope>
    <source>
        <strain evidence="2">7-10-1-b</strain>
    </source>
</reference>
<dbReference type="KEGG" id="gpa:GPA_16440"/>
<dbReference type="RefSeq" id="WP_015539504.1">
    <property type="nucleotide sequence ID" value="NC_021021.1"/>
</dbReference>
<dbReference type="HOGENOM" id="CLU_2973075_0_0_11"/>
<reference evidence="1 2" key="1">
    <citation type="submission" date="2010-03" db="EMBL/GenBank/DDBJ databases">
        <title>The genome sequence of Gordonibacter pamelaeae 7-10-1-bT.</title>
        <authorList>
            <consortium name="metaHIT consortium -- http://www.metahit.eu/"/>
            <person name="Pajon A."/>
            <person name="Turner K."/>
            <person name="Parkhill J."/>
            <person name="Timmis K."/>
            <person name="Oxley A."/>
            <person name="Wurdemann D."/>
        </authorList>
    </citation>
    <scope>NUCLEOTIDE SEQUENCE [LARGE SCALE GENOMIC DNA]</scope>
    <source>
        <strain evidence="2">7-10-1-b</strain>
    </source>
</reference>
<dbReference type="EMBL" id="FP929047">
    <property type="protein sequence ID" value="CBL04155.1"/>
    <property type="molecule type" value="Genomic_DNA"/>
</dbReference>
<accession>D6E8V8</accession>
<protein>
    <submittedName>
        <fullName evidence="1">Uncharacterized protein</fullName>
    </submittedName>
</protein>
<sequence>MESFENGEYNALCDAGIVVKDGRRYLVSVMSNIPYTTSNVELFENVIAAVFAACGDLA</sequence>
<organism evidence="1 2">
    <name type="scientific">Gordonibacter pamelaeae 7-10-1-b</name>
    <dbReference type="NCBI Taxonomy" id="657308"/>
    <lineage>
        <taxon>Bacteria</taxon>
        <taxon>Bacillati</taxon>
        <taxon>Actinomycetota</taxon>
        <taxon>Coriobacteriia</taxon>
        <taxon>Eggerthellales</taxon>
        <taxon>Eggerthellaceae</taxon>
        <taxon>Gordonibacter</taxon>
    </lineage>
</organism>
<proteinExistence type="predicted"/>